<sequence>MGLFRKKSKAPPACVQEAAAEASGMS</sequence>
<gene>
    <name evidence="2" type="ORF">KIPB_008682</name>
</gene>
<dbReference type="Proteomes" id="UP000265618">
    <property type="component" value="Unassembled WGS sequence"/>
</dbReference>
<feature type="region of interest" description="Disordered" evidence="1">
    <location>
        <begin position="1"/>
        <end position="26"/>
    </location>
</feature>
<keyword evidence="3" id="KW-1185">Reference proteome</keyword>
<protein>
    <submittedName>
        <fullName evidence="2">Uncharacterized protein</fullName>
    </submittedName>
</protein>
<evidence type="ECO:0000313" key="2">
    <source>
        <dbReference type="EMBL" id="GCA63233.1"/>
    </source>
</evidence>
<evidence type="ECO:0000313" key="3">
    <source>
        <dbReference type="Proteomes" id="UP000265618"/>
    </source>
</evidence>
<dbReference type="AlphaFoldDB" id="A0A391NXN8"/>
<feature type="non-terminal residue" evidence="2">
    <location>
        <position position="26"/>
    </location>
</feature>
<reference evidence="2 3" key="1">
    <citation type="journal article" date="2018" name="PLoS ONE">
        <title>The draft genome of Kipferlia bialata reveals reductive genome evolution in fornicate parasites.</title>
        <authorList>
            <person name="Tanifuji G."/>
            <person name="Takabayashi S."/>
            <person name="Kume K."/>
            <person name="Takagi M."/>
            <person name="Nakayama T."/>
            <person name="Kamikawa R."/>
            <person name="Inagaki Y."/>
            <person name="Hashimoto T."/>
        </authorList>
    </citation>
    <scope>NUCLEOTIDE SEQUENCE [LARGE SCALE GENOMIC DNA]</scope>
    <source>
        <strain evidence="2">NY0173</strain>
    </source>
</reference>
<proteinExistence type="predicted"/>
<name>A0A391NXN8_9EUKA</name>
<accession>A0A391NXN8</accession>
<dbReference type="EMBL" id="BDIP01002748">
    <property type="protein sequence ID" value="GCA63233.1"/>
    <property type="molecule type" value="Genomic_DNA"/>
</dbReference>
<organism evidence="2 3">
    <name type="scientific">Kipferlia bialata</name>
    <dbReference type="NCBI Taxonomy" id="797122"/>
    <lineage>
        <taxon>Eukaryota</taxon>
        <taxon>Metamonada</taxon>
        <taxon>Carpediemonas-like organisms</taxon>
        <taxon>Kipferlia</taxon>
    </lineage>
</organism>
<evidence type="ECO:0000256" key="1">
    <source>
        <dbReference type="SAM" id="MobiDB-lite"/>
    </source>
</evidence>
<comment type="caution">
    <text evidence="2">The sequence shown here is derived from an EMBL/GenBank/DDBJ whole genome shotgun (WGS) entry which is preliminary data.</text>
</comment>